<keyword evidence="3 7" id="KW-0472">Membrane</keyword>
<dbReference type="InterPro" id="IPR008972">
    <property type="entry name" value="Cupredoxin"/>
</dbReference>
<reference evidence="10" key="1">
    <citation type="submission" date="2025-08" db="UniProtKB">
        <authorList>
            <consortium name="Ensembl"/>
        </authorList>
    </citation>
    <scope>IDENTIFICATION</scope>
</reference>
<name>A0A8B9VPE9_9AVES</name>
<comment type="caution">
    <text evidence="6">Lacks conserved residue(s) required for the propagation of feature annotation.</text>
</comment>
<keyword evidence="4" id="KW-1015">Disulfide bond</keyword>
<protein>
    <recommendedName>
        <fullName evidence="9">Ephrin RBD domain-containing protein</fullName>
    </recommendedName>
</protein>
<keyword evidence="5" id="KW-0325">Glycoprotein</keyword>
<dbReference type="GO" id="GO:0005886">
    <property type="term" value="C:plasma membrane"/>
    <property type="evidence" value="ECO:0007669"/>
    <property type="project" value="TreeGrafter"/>
</dbReference>
<dbReference type="GO" id="GO:0048013">
    <property type="term" value="P:ephrin receptor signaling pathway"/>
    <property type="evidence" value="ECO:0007669"/>
    <property type="project" value="TreeGrafter"/>
</dbReference>
<evidence type="ECO:0000256" key="6">
    <source>
        <dbReference type="PROSITE-ProRule" id="PRU00884"/>
    </source>
</evidence>
<evidence type="ECO:0000256" key="4">
    <source>
        <dbReference type="ARBA" id="ARBA00023157"/>
    </source>
</evidence>
<organism evidence="10 11">
    <name type="scientific">Anas zonorhyncha</name>
    <name type="common">Eastern spot-billed duck</name>
    <dbReference type="NCBI Taxonomy" id="75864"/>
    <lineage>
        <taxon>Eukaryota</taxon>
        <taxon>Metazoa</taxon>
        <taxon>Chordata</taxon>
        <taxon>Craniata</taxon>
        <taxon>Vertebrata</taxon>
        <taxon>Euteleostomi</taxon>
        <taxon>Archelosauria</taxon>
        <taxon>Archosauria</taxon>
        <taxon>Dinosauria</taxon>
        <taxon>Saurischia</taxon>
        <taxon>Theropoda</taxon>
        <taxon>Coelurosauria</taxon>
        <taxon>Aves</taxon>
        <taxon>Neognathae</taxon>
        <taxon>Galloanserae</taxon>
        <taxon>Anseriformes</taxon>
        <taxon>Anatidae</taxon>
        <taxon>Anatinae</taxon>
        <taxon>Anas</taxon>
    </lineage>
</organism>
<evidence type="ECO:0000259" key="9">
    <source>
        <dbReference type="PROSITE" id="PS51551"/>
    </source>
</evidence>
<dbReference type="Proteomes" id="UP000694549">
    <property type="component" value="Unplaced"/>
</dbReference>
<dbReference type="Ensembl" id="ENSAZOT00000028340.1">
    <property type="protein sequence ID" value="ENSAZOP00000026425.1"/>
    <property type="gene ID" value="ENSAZOG00000016868.1"/>
</dbReference>
<dbReference type="GO" id="GO:0046875">
    <property type="term" value="F:ephrin receptor binding"/>
    <property type="evidence" value="ECO:0007669"/>
    <property type="project" value="TreeGrafter"/>
</dbReference>
<dbReference type="InterPro" id="IPR031328">
    <property type="entry name" value="Ephrin"/>
</dbReference>
<dbReference type="GO" id="GO:0007411">
    <property type="term" value="P:axon guidance"/>
    <property type="evidence" value="ECO:0007669"/>
    <property type="project" value="TreeGrafter"/>
</dbReference>
<dbReference type="PANTHER" id="PTHR11304:SF42">
    <property type="entry name" value="EPHRIN-A4"/>
    <property type="match status" value="1"/>
</dbReference>
<dbReference type="PANTHER" id="PTHR11304">
    <property type="entry name" value="EPHRIN"/>
    <property type="match status" value="1"/>
</dbReference>
<proteinExistence type="inferred from homology"/>
<dbReference type="PROSITE" id="PS01299">
    <property type="entry name" value="EPHRIN_RBD_1"/>
    <property type="match status" value="1"/>
</dbReference>
<keyword evidence="2" id="KW-0732">Signal</keyword>
<dbReference type="Gene3D" id="2.60.40.420">
    <property type="entry name" value="Cupredoxins - blue copper proteins"/>
    <property type="match status" value="1"/>
</dbReference>
<accession>A0A8B9VPE9</accession>
<dbReference type="PRINTS" id="PR01347">
    <property type="entry name" value="EPHRIN"/>
</dbReference>
<evidence type="ECO:0000313" key="10">
    <source>
        <dbReference type="Ensembl" id="ENSAZOP00000026425.1"/>
    </source>
</evidence>
<evidence type="ECO:0000256" key="5">
    <source>
        <dbReference type="ARBA" id="ARBA00023180"/>
    </source>
</evidence>
<dbReference type="AlphaFoldDB" id="A0A8B9VPE9"/>
<dbReference type="PROSITE" id="PS51551">
    <property type="entry name" value="EPHRIN_RBD_2"/>
    <property type="match status" value="1"/>
</dbReference>
<feature type="region of interest" description="Disordered" evidence="8">
    <location>
        <begin position="113"/>
        <end position="137"/>
    </location>
</feature>
<sequence>MVDREGYRGCYETPGAFKRWECNQPQAPFGPVRFSEKIQRFTPFSLGFEFQPGETYYYISVPSPESAGRCLKLRVSVCCRATSESGRGLLGGTGLHWGSGRRALVPGGTGSLTPSGFVPAPEPVTEVPNSQPRGRGAPDGEYEVGLGWGPPRLPRADLCSCSCPCRHGDAPGHRGPGPAAAPCPVPGSYAPRPALDLTPRRCPRRGHGLLRHAGRLRTFFSCHCPTEPVGQPWVTTLLPTPCRAELGARGSRLEGALLPCQHPRVPAPTAALPRRCGLPAAPWTPALPQGRLLILCLPPWTPCCGGPGTPKPWSRATAPPGAGWRQAPGPSARLVLQRGHQSVFCEDALLLRAVPVRTVWF</sequence>
<evidence type="ECO:0000256" key="2">
    <source>
        <dbReference type="ARBA" id="ARBA00022729"/>
    </source>
</evidence>
<evidence type="ECO:0000256" key="7">
    <source>
        <dbReference type="RuleBase" id="RU004375"/>
    </source>
</evidence>
<feature type="domain" description="Ephrin RBD" evidence="9">
    <location>
        <begin position="1"/>
        <end position="81"/>
    </location>
</feature>
<evidence type="ECO:0000256" key="8">
    <source>
        <dbReference type="SAM" id="MobiDB-lite"/>
    </source>
</evidence>
<reference evidence="10" key="2">
    <citation type="submission" date="2025-09" db="UniProtKB">
        <authorList>
            <consortium name="Ensembl"/>
        </authorList>
    </citation>
    <scope>IDENTIFICATION</scope>
</reference>
<evidence type="ECO:0000313" key="11">
    <source>
        <dbReference type="Proteomes" id="UP000694549"/>
    </source>
</evidence>
<evidence type="ECO:0000256" key="3">
    <source>
        <dbReference type="ARBA" id="ARBA00023136"/>
    </source>
</evidence>
<dbReference type="SUPFAM" id="SSF49503">
    <property type="entry name" value="Cupredoxins"/>
    <property type="match status" value="1"/>
</dbReference>
<dbReference type="Pfam" id="PF00812">
    <property type="entry name" value="Ephrin"/>
    <property type="match status" value="1"/>
</dbReference>
<dbReference type="InterPro" id="IPR019765">
    <property type="entry name" value="Ephrin_CS"/>
</dbReference>
<dbReference type="InterPro" id="IPR001799">
    <property type="entry name" value="Ephrin_RBD"/>
</dbReference>
<evidence type="ECO:0000256" key="1">
    <source>
        <dbReference type="ARBA" id="ARBA00004370"/>
    </source>
</evidence>
<comment type="similarity">
    <text evidence="6 7">Belongs to the ephrin family.</text>
</comment>
<comment type="subcellular location">
    <subcellularLocation>
        <location evidence="1">Membrane</location>
    </subcellularLocation>
</comment>
<keyword evidence="11" id="KW-1185">Reference proteome</keyword>